<organism evidence="8 9">
    <name type="scientific">Bifidobacterium aemilianum</name>
    <dbReference type="NCBI Taxonomy" id="2493120"/>
    <lineage>
        <taxon>Bacteria</taxon>
        <taxon>Bacillati</taxon>
        <taxon>Actinomycetota</taxon>
        <taxon>Actinomycetes</taxon>
        <taxon>Bifidobacteriales</taxon>
        <taxon>Bifidobacteriaceae</taxon>
        <taxon>Bifidobacterium</taxon>
    </lineage>
</organism>
<feature type="transmembrane region" description="Helical" evidence="6">
    <location>
        <begin position="354"/>
        <end position="371"/>
    </location>
</feature>
<name>A0A366K909_9BIFI</name>
<evidence type="ECO:0000256" key="2">
    <source>
        <dbReference type="ARBA" id="ARBA00022475"/>
    </source>
</evidence>
<feature type="transmembrane region" description="Helical" evidence="6">
    <location>
        <begin position="551"/>
        <end position="572"/>
    </location>
</feature>
<evidence type="ECO:0000259" key="7">
    <source>
        <dbReference type="Pfam" id="PF03772"/>
    </source>
</evidence>
<keyword evidence="4 6" id="KW-1133">Transmembrane helix</keyword>
<feature type="transmembrane region" description="Helical" evidence="6">
    <location>
        <begin position="98"/>
        <end position="118"/>
    </location>
</feature>
<dbReference type="Proteomes" id="UP000252530">
    <property type="component" value="Unassembled WGS sequence"/>
</dbReference>
<dbReference type="PANTHER" id="PTHR30619">
    <property type="entry name" value="DNA INTERNALIZATION/COMPETENCE PROTEIN COMEC/REC2"/>
    <property type="match status" value="1"/>
</dbReference>
<evidence type="ECO:0000313" key="9">
    <source>
        <dbReference type="Proteomes" id="UP000252530"/>
    </source>
</evidence>
<protein>
    <recommendedName>
        <fullName evidence="7">ComEC/Rec2-related protein domain-containing protein</fullName>
    </recommendedName>
</protein>
<feature type="transmembrane region" description="Helical" evidence="6">
    <location>
        <begin position="399"/>
        <end position="417"/>
    </location>
</feature>
<keyword evidence="9" id="KW-1185">Reference proteome</keyword>
<keyword evidence="2" id="KW-1003">Cell membrane</keyword>
<evidence type="ECO:0000256" key="6">
    <source>
        <dbReference type="SAM" id="Phobius"/>
    </source>
</evidence>
<dbReference type="EMBL" id="PDCG01000002">
    <property type="protein sequence ID" value="RBP98154.1"/>
    <property type="molecule type" value="Genomic_DNA"/>
</dbReference>
<keyword evidence="5 6" id="KW-0472">Membrane</keyword>
<evidence type="ECO:0000256" key="4">
    <source>
        <dbReference type="ARBA" id="ARBA00022989"/>
    </source>
</evidence>
<feature type="transmembrane region" description="Helical" evidence="6">
    <location>
        <begin position="59"/>
        <end position="77"/>
    </location>
</feature>
<evidence type="ECO:0000256" key="1">
    <source>
        <dbReference type="ARBA" id="ARBA00004651"/>
    </source>
</evidence>
<dbReference type="PANTHER" id="PTHR30619:SF7">
    <property type="entry name" value="BETA-LACTAMASE DOMAIN PROTEIN"/>
    <property type="match status" value="1"/>
</dbReference>
<dbReference type="NCBIfam" id="TIGR00360">
    <property type="entry name" value="ComEC_N-term"/>
    <property type="match status" value="1"/>
</dbReference>
<evidence type="ECO:0000256" key="3">
    <source>
        <dbReference type="ARBA" id="ARBA00022692"/>
    </source>
</evidence>
<gene>
    <name evidence="8" type="ORF">CRD60_03130</name>
</gene>
<dbReference type="AlphaFoldDB" id="A0A366K909"/>
<evidence type="ECO:0000313" key="8">
    <source>
        <dbReference type="EMBL" id="RBP98154.1"/>
    </source>
</evidence>
<feature type="transmembrane region" description="Helical" evidence="6">
    <location>
        <begin position="423"/>
        <end position="440"/>
    </location>
</feature>
<feature type="domain" description="ComEC/Rec2-related protein" evidence="7">
    <location>
        <begin position="315"/>
        <end position="562"/>
    </location>
</feature>
<accession>A0A366K909</accession>
<keyword evidence="3 6" id="KW-0812">Transmembrane</keyword>
<comment type="caution">
    <text evidence="8">The sequence shown here is derived from an EMBL/GenBank/DDBJ whole genome shotgun (WGS) entry which is preliminary data.</text>
</comment>
<sequence>MEEVKGMHTGTGANPRMEAGSKDWRMVPIGISMWAGMLLAHGCFGSWTTGEPAFTAPQAWLILVCLGLLVLLVLVLSRCEERGLPGRCWSFCSSLVRGLRPSLLLMLLTILLGALASLSTDLMQSRDPAMVHASQGGASIQARLRLTSPVTASSMRQALCQADGSLESITREGRQVTSHSPVRLLLTDQRACSTLLAGSHIQLSGQLRLAPVGRLPLWLTGQDGHIEVLAQAPWIKRVVHASWRSFFQVTDRLSDQGRVLVPGLTVGLLGQDYLGQPATADSEGSKDAGKPIKGLTESAGLWERQPVNQTYASMLTTHFRQAGIMHLMAVSGGHFALLASLIRRLCARLLLPRQLVALAVTASYCALALMVYPSDSVLRALVMGLIGACGMWRGRPSQLVSSLAWTSMGVLLVNPAMSRSYGFALSVAAVLGIGTMARPIARGLSAHLPKVLAEMMAMTLSAQAFTLPIQVLMQPQLPLLSLPANMLVAPFVDFSTLTGLAALLLATWNQTLAYALAWLSSAGTLVMERTAQSLGSQTSFLIPWAGGAGGALLMLLLEIAIMASFHIVHLLWQQGRRRAGEAAGLGQPHRLTMMARLRFWWSDTRRIFGHWSRPGPGRQTQEEGKEP</sequence>
<evidence type="ECO:0000256" key="5">
    <source>
        <dbReference type="ARBA" id="ARBA00023136"/>
    </source>
</evidence>
<feature type="transmembrane region" description="Helical" evidence="6">
    <location>
        <begin position="26"/>
        <end position="47"/>
    </location>
</feature>
<reference evidence="8 9" key="1">
    <citation type="submission" date="2017-10" db="EMBL/GenBank/DDBJ databases">
        <title>Bifidobacterium xylocopum sp. nov. and Bifidobacterium aemilianum sp. nov., from the carpenter bee (Xylocopa violacea) digestive tract.</title>
        <authorList>
            <person name="Alberoni D."/>
            <person name="Baffoni L."/>
            <person name="Di Gioia D."/>
            <person name="Gaggia F."/>
            <person name="Biavati B."/>
        </authorList>
    </citation>
    <scope>NUCLEOTIDE SEQUENCE [LARGE SCALE GENOMIC DNA]</scope>
    <source>
        <strain evidence="8 9">XV10</strain>
    </source>
</reference>
<dbReference type="GO" id="GO:0005886">
    <property type="term" value="C:plasma membrane"/>
    <property type="evidence" value="ECO:0007669"/>
    <property type="project" value="UniProtKB-SubCell"/>
</dbReference>
<proteinExistence type="predicted"/>
<dbReference type="Pfam" id="PF03772">
    <property type="entry name" value="Competence"/>
    <property type="match status" value="1"/>
</dbReference>
<comment type="subcellular location">
    <subcellularLocation>
        <location evidence="1">Cell membrane</location>
        <topology evidence="1">Multi-pass membrane protein</topology>
    </subcellularLocation>
</comment>
<feature type="transmembrane region" description="Helical" evidence="6">
    <location>
        <begin position="323"/>
        <end position="342"/>
    </location>
</feature>
<dbReference type="InterPro" id="IPR052159">
    <property type="entry name" value="Competence_DNA_uptake"/>
</dbReference>
<dbReference type="InterPro" id="IPR004477">
    <property type="entry name" value="ComEC_N"/>
</dbReference>